<feature type="region of interest" description="Disordered" evidence="1">
    <location>
        <begin position="1"/>
        <end position="89"/>
    </location>
</feature>
<evidence type="ECO:0000259" key="3">
    <source>
        <dbReference type="Pfam" id="PF07811"/>
    </source>
</evidence>
<reference evidence="4" key="1">
    <citation type="journal article" date="2014" name="Int. J. Syst. Evol. Microbiol.">
        <title>Complete genome sequence of Corynebacterium casei LMG S-19264T (=DSM 44701T), isolated from a smear-ripened cheese.</title>
        <authorList>
            <consortium name="US DOE Joint Genome Institute (JGI-PGF)"/>
            <person name="Walter F."/>
            <person name="Albersmeier A."/>
            <person name="Kalinowski J."/>
            <person name="Ruckert C."/>
        </authorList>
    </citation>
    <scope>NUCLEOTIDE SEQUENCE</scope>
    <source>
        <strain evidence="4">VKM Ac-2007</strain>
    </source>
</reference>
<keyword evidence="2" id="KW-1133">Transmembrane helix</keyword>
<proteinExistence type="predicted"/>
<accession>A0A9W6HYQ8</accession>
<comment type="caution">
    <text evidence="4">The sequence shown here is derived from an EMBL/GenBank/DDBJ whole genome shotgun (WGS) entry which is preliminary data.</text>
</comment>
<evidence type="ECO:0000313" key="4">
    <source>
        <dbReference type="EMBL" id="GLK08527.1"/>
    </source>
</evidence>
<dbReference type="InterPro" id="IPR012495">
    <property type="entry name" value="TadE-like_dom"/>
</dbReference>
<keyword evidence="2" id="KW-0812">Transmembrane</keyword>
<feature type="compositionally biased region" description="Basic and acidic residues" evidence="1">
    <location>
        <begin position="31"/>
        <end position="45"/>
    </location>
</feature>
<evidence type="ECO:0000256" key="2">
    <source>
        <dbReference type="SAM" id="Phobius"/>
    </source>
</evidence>
<keyword evidence="5" id="KW-1185">Reference proteome</keyword>
<evidence type="ECO:0000313" key="5">
    <source>
        <dbReference type="Proteomes" id="UP001143474"/>
    </source>
</evidence>
<feature type="domain" description="TadE-like" evidence="3">
    <location>
        <begin position="95"/>
        <end position="137"/>
    </location>
</feature>
<reference evidence="4" key="2">
    <citation type="submission" date="2023-01" db="EMBL/GenBank/DDBJ databases">
        <authorList>
            <person name="Sun Q."/>
            <person name="Evtushenko L."/>
        </authorList>
    </citation>
    <scope>NUCLEOTIDE SEQUENCE</scope>
    <source>
        <strain evidence="4">VKM Ac-2007</strain>
    </source>
</reference>
<dbReference type="Pfam" id="PF07811">
    <property type="entry name" value="TadE"/>
    <property type="match status" value="1"/>
</dbReference>
<dbReference type="EMBL" id="BSEV01000002">
    <property type="protein sequence ID" value="GLK08527.1"/>
    <property type="molecule type" value="Genomic_DNA"/>
</dbReference>
<protein>
    <recommendedName>
        <fullName evidence="3">TadE-like domain-containing protein</fullName>
    </recommendedName>
</protein>
<dbReference type="Proteomes" id="UP001143474">
    <property type="component" value="Unassembled WGS sequence"/>
</dbReference>
<sequence>MAVAAPTAAGVAVPARTAERSAPGAPRRGRERSVRRERGTRRDGGRGVLGGKGFRRDDGWSAFRGRGSRRDGGRGVLGGRGSWRERGSRRDGQRGAAVIELAMIMPVVLAVVLLVVQFALWFHGRQVADAAAREGSRLARIDSDSWQTDATSKAEEVLKAIGPKLLDGATVTTWEEGDQRGVEITATAVQVVPLLPSTTFTITSRFGGPVECFRPDDGSEGCQ</sequence>
<organism evidence="4 5">
    <name type="scientific">Streptosporangium carneum</name>
    <dbReference type="NCBI Taxonomy" id="47481"/>
    <lineage>
        <taxon>Bacteria</taxon>
        <taxon>Bacillati</taxon>
        <taxon>Actinomycetota</taxon>
        <taxon>Actinomycetes</taxon>
        <taxon>Streptosporangiales</taxon>
        <taxon>Streptosporangiaceae</taxon>
        <taxon>Streptosporangium</taxon>
    </lineage>
</organism>
<dbReference type="AlphaFoldDB" id="A0A9W6HYQ8"/>
<keyword evidence="2" id="KW-0472">Membrane</keyword>
<feature type="transmembrane region" description="Helical" evidence="2">
    <location>
        <begin position="96"/>
        <end position="122"/>
    </location>
</feature>
<gene>
    <name evidence="4" type="ORF">GCM10017600_19320</name>
</gene>
<evidence type="ECO:0000256" key="1">
    <source>
        <dbReference type="SAM" id="MobiDB-lite"/>
    </source>
</evidence>
<name>A0A9W6HYQ8_9ACTN</name>
<feature type="compositionally biased region" description="Low complexity" evidence="1">
    <location>
        <begin position="1"/>
        <end position="16"/>
    </location>
</feature>